<evidence type="ECO:0000313" key="15">
    <source>
        <dbReference type="Proteomes" id="UP000192917"/>
    </source>
</evidence>
<dbReference type="CDD" id="cd00075">
    <property type="entry name" value="HATPase"/>
    <property type="match status" value="1"/>
</dbReference>
<dbReference type="SMART" id="SM00388">
    <property type="entry name" value="HisKA"/>
    <property type="match status" value="1"/>
</dbReference>
<comment type="catalytic activity">
    <reaction evidence="1">
        <text>ATP + protein L-histidine = ADP + protein N-phospho-L-histidine.</text>
        <dbReference type="EC" id="2.7.13.3"/>
    </reaction>
</comment>
<evidence type="ECO:0000256" key="8">
    <source>
        <dbReference type="ARBA" id="ARBA00022989"/>
    </source>
</evidence>
<dbReference type="SUPFAM" id="SSF55874">
    <property type="entry name" value="ATPase domain of HSP90 chaperone/DNA topoisomerase II/histidine kinase"/>
    <property type="match status" value="1"/>
</dbReference>
<evidence type="ECO:0000256" key="11">
    <source>
        <dbReference type="SAM" id="Phobius"/>
    </source>
</evidence>
<evidence type="ECO:0000256" key="6">
    <source>
        <dbReference type="ARBA" id="ARBA00022692"/>
    </source>
</evidence>
<protein>
    <recommendedName>
        <fullName evidence="3">histidine kinase</fullName>
        <ecNumber evidence="3">2.7.13.3</ecNumber>
    </recommendedName>
</protein>
<evidence type="ECO:0000259" key="13">
    <source>
        <dbReference type="PROSITE" id="PS50885"/>
    </source>
</evidence>
<keyword evidence="8 11" id="KW-1133">Transmembrane helix</keyword>
<dbReference type="InterPro" id="IPR036097">
    <property type="entry name" value="HisK_dim/P_sf"/>
</dbReference>
<keyword evidence="10 11" id="KW-0472">Membrane</keyword>
<reference evidence="14 15" key="1">
    <citation type="submission" date="2017-04" db="EMBL/GenBank/DDBJ databases">
        <authorList>
            <person name="Afonso C.L."/>
            <person name="Miller P.J."/>
            <person name="Scott M.A."/>
            <person name="Spackman E."/>
            <person name="Goraichik I."/>
            <person name="Dimitrov K.M."/>
            <person name="Suarez D.L."/>
            <person name="Swayne D.E."/>
        </authorList>
    </citation>
    <scope>NUCLEOTIDE SEQUENCE [LARGE SCALE GENOMIC DNA]</scope>
    <source>
        <strain evidence="14 15">USBA 355</strain>
    </source>
</reference>
<dbReference type="Pfam" id="PF00672">
    <property type="entry name" value="HAMP"/>
    <property type="match status" value="1"/>
</dbReference>
<dbReference type="PROSITE" id="PS50885">
    <property type="entry name" value="HAMP"/>
    <property type="match status" value="1"/>
</dbReference>
<dbReference type="Pfam" id="PF02518">
    <property type="entry name" value="HATPase_c"/>
    <property type="match status" value="1"/>
</dbReference>
<dbReference type="AlphaFoldDB" id="A0A1Y6CJH1"/>
<accession>A0A1Y6CJH1</accession>
<dbReference type="InterPro" id="IPR003594">
    <property type="entry name" value="HATPase_dom"/>
</dbReference>
<evidence type="ECO:0000256" key="5">
    <source>
        <dbReference type="ARBA" id="ARBA00022679"/>
    </source>
</evidence>
<dbReference type="CDD" id="cd06225">
    <property type="entry name" value="HAMP"/>
    <property type="match status" value="1"/>
</dbReference>
<feature type="domain" description="Histidine kinase" evidence="12">
    <location>
        <begin position="238"/>
        <end position="451"/>
    </location>
</feature>
<keyword evidence="5" id="KW-0808">Transferase</keyword>
<keyword evidence="4" id="KW-0597">Phosphoprotein</keyword>
<comment type="subcellular location">
    <subcellularLocation>
        <location evidence="2">Membrane</location>
    </subcellularLocation>
</comment>
<sequence length="464" mass="49737">MSLRQPAKILSSASFRLTIVYVGLFVVGVVSLLLAGGTAAVWYIERDLRGDVEREIVRLRQLEQAKGLAALAVELDARTPNFQDTGFLYGLSRGGQGLLAGSMTALPGRAGWFEYSALDDDEPMIAKAVGLGNGMLLAVAVNSELLHDTTALVRNGTSWTFAIAVPLALICGWMMAVMVLRRIDGIARATERIRDGGVATRIPLHGTGDEFDRLSGNINAMLDGIEALTQDVEMVSSGIAHDLRTPLTRVHNRLEALRFEDPGPERRDRLVVAALDEVDQLLATFDALLRIGQIDSGTTRASFLPVDLSALAAELAETYEAVASEAGKRFASTIAAGLTVRGDRALLTQMAANALENAIEHTPPGASLSLELARRGGRPLLAVADDGPGIPEAERELVFKRFYRLDRSRSTRGNGLGLSIARSIALLHDAEIRLLDNRPGLRLEVLFPSPGQAARPAPSALAEA</sequence>
<feature type="transmembrane region" description="Helical" evidence="11">
    <location>
        <begin position="20"/>
        <end position="44"/>
    </location>
</feature>
<dbReference type="STRING" id="560819.SAMN05428998_12936"/>
<evidence type="ECO:0000256" key="9">
    <source>
        <dbReference type="ARBA" id="ARBA00023012"/>
    </source>
</evidence>
<keyword evidence="15" id="KW-1185">Reference proteome</keyword>
<evidence type="ECO:0000256" key="3">
    <source>
        <dbReference type="ARBA" id="ARBA00012438"/>
    </source>
</evidence>
<dbReference type="Gene3D" id="1.10.287.130">
    <property type="match status" value="1"/>
</dbReference>
<dbReference type="PRINTS" id="PR00344">
    <property type="entry name" value="BCTRLSENSOR"/>
</dbReference>
<keyword evidence="6 11" id="KW-0812">Transmembrane</keyword>
<dbReference type="SMART" id="SM00304">
    <property type="entry name" value="HAMP"/>
    <property type="match status" value="1"/>
</dbReference>
<name>A0A1Y6CJH1_9PROT</name>
<keyword evidence="9" id="KW-0902">Two-component regulatory system</keyword>
<evidence type="ECO:0000256" key="2">
    <source>
        <dbReference type="ARBA" id="ARBA00004370"/>
    </source>
</evidence>
<dbReference type="Gene3D" id="6.10.340.10">
    <property type="match status" value="1"/>
</dbReference>
<feature type="domain" description="HAMP" evidence="13">
    <location>
        <begin position="177"/>
        <end position="230"/>
    </location>
</feature>
<gene>
    <name evidence="14" type="ORF">SAMN05428998_12936</name>
</gene>
<dbReference type="SUPFAM" id="SSF47384">
    <property type="entry name" value="Homodimeric domain of signal transducing histidine kinase"/>
    <property type="match status" value="1"/>
</dbReference>
<dbReference type="PANTHER" id="PTHR45436">
    <property type="entry name" value="SENSOR HISTIDINE KINASE YKOH"/>
    <property type="match status" value="1"/>
</dbReference>
<dbReference type="InterPro" id="IPR004358">
    <property type="entry name" value="Sig_transdc_His_kin-like_C"/>
</dbReference>
<dbReference type="Pfam" id="PF00512">
    <property type="entry name" value="HisKA"/>
    <property type="match status" value="1"/>
</dbReference>
<dbReference type="GO" id="GO:0005886">
    <property type="term" value="C:plasma membrane"/>
    <property type="evidence" value="ECO:0007669"/>
    <property type="project" value="TreeGrafter"/>
</dbReference>
<dbReference type="InterPro" id="IPR003661">
    <property type="entry name" value="HisK_dim/P_dom"/>
</dbReference>
<dbReference type="EC" id="2.7.13.3" evidence="3"/>
<dbReference type="SMART" id="SM00387">
    <property type="entry name" value="HATPase_c"/>
    <property type="match status" value="1"/>
</dbReference>
<dbReference type="InterPro" id="IPR003660">
    <property type="entry name" value="HAMP_dom"/>
</dbReference>
<evidence type="ECO:0000256" key="4">
    <source>
        <dbReference type="ARBA" id="ARBA00022553"/>
    </source>
</evidence>
<dbReference type="SUPFAM" id="SSF158472">
    <property type="entry name" value="HAMP domain-like"/>
    <property type="match status" value="1"/>
</dbReference>
<dbReference type="CDD" id="cd00082">
    <property type="entry name" value="HisKA"/>
    <property type="match status" value="1"/>
</dbReference>
<dbReference type="EMBL" id="FWZX01000029">
    <property type="protein sequence ID" value="SMF70133.1"/>
    <property type="molecule type" value="Genomic_DNA"/>
</dbReference>
<evidence type="ECO:0000313" key="14">
    <source>
        <dbReference type="EMBL" id="SMF70133.1"/>
    </source>
</evidence>
<evidence type="ECO:0000256" key="7">
    <source>
        <dbReference type="ARBA" id="ARBA00022777"/>
    </source>
</evidence>
<dbReference type="Proteomes" id="UP000192917">
    <property type="component" value="Unassembled WGS sequence"/>
</dbReference>
<dbReference type="InterPro" id="IPR005467">
    <property type="entry name" value="His_kinase_dom"/>
</dbReference>
<dbReference type="GO" id="GO:0000155">
    <property type="term" value="F:phosphorelay sensor kinase activity"/>
    <property type="evidence" value="ECO:0007669"/>
    <property type="project" value="InterPro"/>
</dbReference>
<proteinExistence type="predicted"/>
<evidence type="ECO:0000256" key="10">
    <source>
        <dbReference type="ARBA" id="ARBA00023136"/>
    </source>
</evidence>
<dbReference type="InterPro" id="IPR036890">
    <property type="entry name" value="HATPase_C_sf"/>
</dbReference>
<dbReference type="InterPro" id="IPR050428">
    <property type="entry name" value="TCS_sensor_his_kinase"/>
</dbReference>
<dbReference type="PANTHER" id="PTHR45436:SF8">
    <property type="entry name" value="HISTIDINE KINASE"/>
    <property type="match status" value="1"/>
</dbReference>
<organism evidence="14 15">
    <name type="scientific">Tistlia consotensis USBA 355</name>
    <dbReference type="NCBI Taxonomy" id="560819"/>
    <lineage>
        <taxon>Bacteria</taxon>
        <taxon>Pseudomonadati</taxon>
        <taxon>Pseudomonadota</taxon>
        <taxon>Alphaproteobacteria</taxon>
        <taxon>Rhodospirillales</taxon>
        <taxon>Rhodovibrionaceae</taxon>
        <taxon>Tistlia</taxon>
    </lineage>
</organism>
<feature type="transmembrane region" description="Helical" evidence="11">
    <location>
        <begin position="159"/>
        <end position="180"/>
    </location>
</feature>
<dbReference type="Gene3D" id="3.30.565.10">
    <property type="entry name" value="Histidine kinase-like ATPase, C-terminal domain"/>
    <property type="match status" value="1"/>
</dbReference>
<evidence type="ECO:0000259" key="12">
    <source>
        <dbReference type="PROSITE" id="PS50109"/>
    </source>
</evidence>
<dbReference type="PROSITE" id="PS50109">
    <property type="entry name" value="HIS_KIN"/>
    <property type="match status" value="1"/>
</dbReference>
<keyword evidence="7 14" id="KW-0418">Kinase</keyword>
<evidence type="ECO:0000256" key="1">
    <source>
        <dbReference type="ARBA" id="ARBA00000085"/>
    </source>
</evidence>